<reference evidence="5 6" key="1">
    <citation type="submission" date="2021-07" db="EMBL/GenBank/DDBJ databases">
        <title>Paenibacillus radiodurans sp. nov., isolated from the southeastern edge of Tengger Desert.</title>
        <authorList>
            <person name="Zhang G."/>
        </authorList>
    </citation>
    <scope>NUCLEOTIDE SEQUENCE [LARGE SCALE GENOMIC DNA]</scope>
    <source>
        <strain evidence="5 6">CCM 7311</strain>
    </source>
</reference>
<dbReference type="PROSITE" id="PS50110">
    <property type="entry name" value="RESPONSE_REGULATORY"/>
    <property type="match status" value="1"/>
</dbReference>
<dbReference type="PANTHER" id="PTHR42713">
    <property type="entry name" value="HISTIDINE KINASE-RELATED"/>
    <property type="match status" value="1"/>
</dbReference>
<evidence type="ECO:0000313" key="6">
    <source>
        <dbReference type="Proteomes" id="UP001519887"/>
    </source>
</evidence>
<keyword evidence="6" id="KW-1185">Reference proteome</keyword>
<evidence type="ECO:0000256" key="2">
    <source>
        <dbReference type="ARBA" id="ARBA00023125"/>
    </source>
</evidence>
<proteinExistence type="predicted"/>
<feature type="modified residue" description="4-aspartylphosphate" evidence="3">
    <location>
        <position position="55"/>
    </location>
</feature>
<dbReference type="InterPro" id="IPR051552">
    <property type="entry name" value="HptR"/>
</dbReference>
<protein>
    <submittedName>
        <fullName evidence="5">Response regulator</fullName>
    </submittedName>
</protein>
<evidence type="ECO:0000256" key="3">
    <source>
        <dbReference type="PROSITE-ProRule" id="PRU00169"/>
    </source>
</evidence>
<name>A0ABS7CJ99_9BACL</name>
<dbReference type="EMBL" id="JAHZIK010002354">
    <property type="protein sequence ID" value="MBW7460636.1"/>
    <property type="molecule type" value="Genomic_DNA"/>
</dbReference>
<keyword evidence="1" id="KW-0963">Cytoplasm</keyword>
<evidence type="ECO:0000259" key="4">
    <source>
        <dbReference type="PROSITE" id="PS50110"/>
    </source>
</evidence>
<keyword evidence="3" id="KW-0597">Phosphoprotein</keyword>
<keyword evidence="2" id="KW-0238">DNA-binding</keyword>
<accession>A0ABS7CJ99</accession>
<organism evidence="5 6">
    <name type="scientific">Paenibacillus sepulcri</name>
    <dbReference type="NCBI Taxonomy" id="359917"/>
    <lineage>
        <taxon>Bacteria</taxon>
        <taxon>Bacillati</taxon>
        <taxon>Bacillota</taxon>
        <taxon>Bacilli</taxon>
        <taxon>Bacillales</taxon>
        <taxon>Paenibacillaceae</taxon>
        <taxon>Paenibacillus</taxon>
    </lineage>
</organism>
<dbReference type="SUPFAM" id="SSF52172">
    <property type="entry name" value="CheY-like"/>
    <property type="match status" value="1"/>
</dbReference>
<sequence length="236" mass="26443">MFKVMIIDDEWLVREGLKTTIAWHEMQCEIVGEADNGIDALKLIDELSPDILLSDIRMPGMDGLELVQTISRRDSEITTIFLTGFDDFSYAQQAVKLGAFDILLKPSDPHELRKTFGEATRMITLRRQQMDYTKILEKHQRTSQPFVLEKVLQHLLTDTASMQDMQLLYEALEGFLEPFEAFRVAVVDFGGGDADALKEPGWESGAAAYFRSCALTDPIPMNSGVYAVLLSEVGGS</sequence>
<gene>
    <name evidence="5" type="ORF">K0U00_41885</name>
</gene>
<comment type="caution">
    <text evidence="5">The sequence shown here is derived from an EMBL/GenBank/DDBJ whole genome shotgun (WGS) entry which is preliminary data.</text>
</comment>
<evidence type="ECO:0000313" key="5">
    <source>
        <dbReference type="EMBL" id="MBW7460636.1"/>
    </source>
</evidence>
<dbReference type="Gene3D" id="3.40.50.2300">
    <property type="match status" value="1"/>
</dbReference>
<dbReference type="Pfam" id="PF00072">
    <property type="entry name" value="Response_reg"/>
    <property type="match status" value="1"/>
</dbReference>
<evidence type="ECO:0000256" key="1">
    <source>
        <dbReference type="ARBA" id="ARBA00022490"/>
    </source>
</evidence>
<dbReference type="Proteomes" id="UP001519887">
    <property type="component" value="Unassembled WGS sequence"/>
</dbReference>
<dbReference type="InterPro" id="IPR011006">
    <property type="entry name" value="CheY-like_superfamily"/>
</dbReference>
<dbReference type="SMART" id="SM00448">
    <property type="entry name" value="REC"/>
    <property type="match status" value="1"/>
</dbReference>
<feature type="non-terminal residue" evidence="5">
    <location>
        <position position="236"/>
    </location>
</feature>
<dbReference type="InterPro" id="IPR001789">
    <property type="entry name" value="Sig_transdc_resp-reg_receiver"/>
</dbReference>
<feature type="domain" description="Response regulatory" evidence="4">
    <location>
        <begin position="3"/>
        <end position="120"/>
    </location>
</feature>
<dbReference type="PANTHER" id="PTHR42713:SF3">
    <property type="entry name" value="TRANSCRIPTIONAL REGULATORY PROTEIN HPTR"/>
    <property type="match status" value="1"/>
</dbReference>
<dbReference type="CDD" id="cd17536">
    <property type="entry name" value="REC_YesN-like"/>
    <property type="match status" value="1"/>
</dbReference>